<dbReference type="Proteomes" id="UP000276128">
    <property type="component" value="Unassembled WGS sequence"/>
</dbReference>
<dbReference type="AlphaFoldDB" id="A0A430JJN5"/>
<gene>
    <name evidence="8" type="ORF">EJQ19_02755</name>
</gene>
<proteinExistence type="predicted"/>
<comment type="caution">
    <text evidence="8">The sequence shown here is derived from an EMBL/GenBank/DDBJ whole genome shotgun (WGS) entry which is preliminary data.</text>
</comment>
<accession>A0A430JJN5</accession>
<keyword evidence="1" id="KW-1003">Cell membrane</keyword>
<dbReference type="InterPro" id="IPR050490">
    <property type="entry name" value="Bact_solute-bd_prot1"/>
</dbReference>
<dbReference type="PANTHER" id="PTHR43649">
    <property type="entry name" value="ARABINOSE-BINDING PROTEIN-RELATED"/>
    <property type="match status" value="1"/>
</dbReference>
<dbReference type="Gene3D" id="3.40.190.10">
    <property type="entry name" value="Periplasmic binding protein-like II"/>
    <property type="match status" value="1"/>
</dbReference>
<evidence type="ECO:0000256" key="4">
    <source>
        <dbReference type="ARBA" id="ARBA00023139"/>
    </source>
</evidence>
<feature type="chain" id="PRO_5039662461" evidence="7">
    <location>
        <begin position="22"/>
        <end position="458"/>
    </location>
</feature>
<dbReference type="OrthoDB" id="2544341at2"/>
<protein>
    <submittedName>
        <fullName evidence="8">Extracellular solute-binding protein</fullName>
    </submittedName>
</protein>
<name>A0A430JJN5_9BACL</name>
<keyword evidence="4" id="KW-0564">Palmitate</keyword>
<keyword evidence="2 7" id="KW-0732">Signal</keyword>
<keyword evidence="5" id="KW-0449">Lipoprotein</keyword>
<evidence type="ECO:0000256" key="2">
    <source>
        <dbReference type="ARBA" id="ARBA00022729"/>
    </source>
</evidence>
<dbReference type="PROSITE" id="PS51257">
    <property type="entry name" value="PROKAR_LIPOPROTEIN"/>
    <property type="match status" value="1"/>
</dbReference>
<reference evidence="8 9" key="1">
    <citation type="submission" date="2018-12" db="EMBL/GenBank/DDBJ databases">
        <title>Bacillus ochoae sp. nov., Paenibacillus whitsoniae sp. nov., Paenibacillus spiritus sp. nov. Isolated from the Mars Exploration Rover during spacecraft assembly.</title>
        <authorList>
            <person name="Seuylemezian A."/>
            <person name="Vaishampayan P."/>
        </authorList>
    </citation>
    <scope>NUCLEOTIDE SEQUENCE [LARGE SCALE GENOMIC DNA]</scope>
    <source>
        <strain evidence="8 9">MER 54</strain>
    </source>
</reference>
<evidence type="ECO:0000313" key="9">
    <source>
        <dbReference type="Proteomes" id="UP000276128"/>
    </source>
</evidence>
<keyword evidence="9" id="KW-1185">Reference proteome</keyword>
<evidence type="ECO:0000256" key="3">
    <source>
        <dbReference type="ARBA" id="ARBA00023136"/>
    </source>
</evidence>
<dbReference type="RefSeq" id="WP_126139674.1">
    <property type="nucleotide sequence ID" value="NZ_RXHU01000011.1"/>
</dbReference>
<evidence type="ECO:0000313" key="8">
    <source>
        <dbReference type="EMBL" id="RTE11223.1"/>
    </source>
</evidence>
<dbReference type="Pfam" id="PF01547">
    <property type="entry name" value="SBP_bac_1"/>
    <property type="match status" value="1"/>
</dbReference>
<evidence type="ECO:0000256" key="5">
    <source>
        <dbReference type="ARBA" id="ARBA00023288"/>
    </source>
</evidence>
<evidence type="ECO:0000256" key="6">
    <source>
        <dbReference type="SAM" id="MobiDB-lite"/>
    </source>
</evidence>
<dbReference type="InterPro" id="IPR006059">
    <property type="entry name" value="SBP"/>
</dbReference>
<keyword evidence="3" id="KW-0472">Membrane</keyword>
<feature type="signal peptide" evidence="7">
    <location>
        <begin position="1"/>
        <end position="21"/>
    </location>
</feature>
<dbReference type="SUPFAM" id="SSF53850">
    <property type="entry name" value="Periplasmic binding protein-like II"/>
    <property type="match status" value="1"/>
</dbReference>
<dbReference type="PANTHER" id="PTHR43649:SF33">
    <property type="entry name" value="POLYGALACTURONAN_RHAMNOGALACTURONAN-BINDING PROTEIN YTCQ"/>
    <property type="match status" value="1"/>
</dbReference>
<organism evidence="8 9">
    <name type="scientific">Paenibacillus whitsoniae</name>
    <dbReference type="NCBI Taxonomy" id="2496558"/>
    <lineage>
        <taxon>Bacteria</taxon>
        <taxon>Bacillati</taxon>
        <taxon>Bacillota</taxon>
        <taxon>Bacilli</taxon>
        <taxon>Bacillales</taxon>
        <taxon>Paenibacillaceae</taxon>
        <taxon>Paenibacillus</taxon>
    </lineage>
</organism>
<evidence type="ECO:0000256" key="7">
    <source>
        <dbReference type="SAM" id="SignalP"/>
    </source>
</evidence>
<sequence length="458" mass="50464">MKMKKALTVGMGVVIMAGLIAGCGTETDQGSTSKSSATAAAKKDKVKLTYWTYQRHDADYIKSKIEAFNQANKDAIEVEMTMMAENYPQSVDLAFASDQAPDVFVPNGALDNYTKGYFEPLNTYLTDDLKKKFTFNEGVNQFDGNIISLPNVGSTVRLVYNVDMFEKAGLKPPKTFDEMVAAAKKITEIGKKDGIYGWALPYKNPSSALTRSLQQMVELNGIHSSGFDFKTGKYDFSGWKPEVEALRQMKADGSTLPGAEALDMDPMRAQFAEGKIGMYMSYSVEPGVYKDQFPPKIKWDAVQIPTVDGGDPKGAINFNGGTWLSISSKSKHKAEAWKFVQYMYGDDILRGYHENGFGLATNKHVLEGAKVPTIPGIKNFLPTKYDAAWPLPPRGVKPQGKTWAEDFNAYILVGGDLDQIIKGLNQRYNDAYDKGVKDGSIKSVPADPNFDPRSLQGK</sequence>
<dbReference type="EMBL" id="RXHU01000011">
    <property type="protein sequence ID" value="RTE11223.1"/>
    <property type="molecule type" value="Genomic_DNA"/>
</dbReference>
<evidence type="ECO:0000256" key="1">
    <source>
        <dbReference type="ARBA" id="ARBA00022475"/>
    </source>
</evidence>
<feature type="region of interest" description="Disordered" evidence="6">
    <location>
        <begin position="439"/>
        <end position="458"/>
    </location>
</feature>